<organism evidence="1 2">
    <name type="scientific">Debaryomyces hansenii (strain ATCC 36239 / CBS 767 / BCRC 21394 / JCM 1990 / NBRC 0083 / IGC 2968)</name>
    <name type="common">Yeast</name>
    <name type="synonym">Torulaspora hansenii</name>
    <dbReference type="NCBI Taxonomy" id="284592"/>
    <lineage>
        <taxon>Eukaryota</taxon>
        <taxon>Fungi</taxon>
        <taxon>Dikarya</taxon>
        <taxon>Ascomycota</taxon>
        <taxon>Saccharomycotina</taxon>
        <taxon>Pichiomycetes</taxon>
        <taxon>Debaryomycetaceae</taxon>
        <taxon>Debaryomyces</taxon>
    </lineage>
</organism>
<gene>
    <name evidence="1" type="ordered locus">DEHA2A11264g</name>
</gene>
<protein>
    <submittedName>
        <fullName evidence="1">DEHA2A11264p</fullName>
    </submittedName>
</protein>
<dbReference type="GeneID" id="2899529"/>
<dbReference type="KEGG" id="dha:DEHA2A11264g"/>
<evidence type="ECO:0000313" key="2">
    <source>
        <dbReference type="Proteomes" id="UP000000599"/>
    </source>
</evidence>
<reference evidence="1 2" key="1">
    <citation type="journal article" date="2004" name="Nature">
        <title>Genome evolution in yeasts.</title>
        <authorList>
            <consortium name="Genolevures"/>
            <person name="Dujon B."/>
            <person name="Sherman D."/>
            <person name="Fischer G."/>
            <person name="Durrens P."/>
            <person name="Casaregola S."/>
            <person name="Lafontaine I."/>
            <person name="de Montigny J."/>
            <person name="Marck C."/>
            <person name="Neuveglise C."/>
            <person name="Talla E."/>
            <person name="Goffard N."/>
            <person name="Frangeul L."/>
            <person name="Aigle M."/>
            <person name="Anthouard V."/>
            <person name="Babour A."/>
            <person name="Barbe V."/>
            <person name="Barnay S."/>
            <person name="Blanchin S."/>
            <person name="Beckerich J.M."/>
            <person name="Beyne E."/>
            <person name="Bleykasten C."/>
            <person name="Boisrame A."/>
            <person name="Boyer J."/>
            <person name="Cattolico L."/>
            <person name="Confanioleri F."/>
            <person name="de Daruvar A."/>
            <person name="Despons L."/>
            <person name="Fabre E."/>
            <person name="Fairhead C."/>
            <person name="Ferry-Dumazet H."/>
            <person name="Groppi A."/>
            <person name="Hantraye F."/>
            <person name="Hennequin C."/>
            <person name="Jauniaux N."/>
            <person name="Joyet P."/>
            <person name="Kachouri R."/>
            <person name="Kerrest A."/>
            <person name="Koszul R."/>
            <person name="Lemaire M."/>
            <person name="Lesur I."/>
            <person name="Ma L."/>
            <person name="Muller H."/>
            <person name="Nicaud J.M."/>
            <person name="Nikolski M."/>
            <person name="Oztas S."/>
            <person name="Ozier-Kalogeropoulos O."/>
            <person name="Pellenz S."/>
            <person name="Potier S."/>
            <person name="Richard G.F."/>
            <person name="Straub M.L."/>
            <person name="Suleau A."/>
            <person name="Swennene D."/>
            <person name="Tekaia F."/>
            <person name="Wesolowski-Louvel M."/>
            <person name="Westhof E."/>
            <person name="Wirth B."/>
            <person name="Zeniou-Meyer M."/>
            <person name="Zivanovic I."/>
            <person name="Bolotin-Fukuhara M."/>
            <person name="Thierry A."/>
            <person name="Bouchier C."/>
            <person name="Caudron B."/>
            <person name="Scarpelli C."/>
            <person name="Gaillardin C."/>
            <person name="Weissenbach J."/>
            <person name="Wincker P."/>
            <person name="Souciet J.L."/>
        </authorList>
    </citation>
    <scope>NUCLEOTIDE SEQUENCE [LARGE SCALE GENOMIC DNA]</scope>
    <source>
        <strain evidence="2">ATCC 36239 / CBS 767 / BCRC 21394 / JCM 1990 / NBRC 0083 / IGC 2968</strain>
    </source>
</reference>
<keyword evidence="2" id="KW-1185">Reference proteome</keyword>
<dbReference type="VEuPathDB" id="FungiDB:DEHA2A11264g"/>
<dbReference type="EMBL" id="CR382133">
    <property type="protein sequence ID" value="CAG84797.2"/>
    <property type="molecule type" value="Genomic_DNA"/>
</dbReference>
<name>Q6BY97_DEBHA</name>
<dbReference type="eggNOG" id="ENOG502RQC5">
    <property type="taxonomic scope" value="Eukaryota"/>
</dbReference>
<dbReference type="HOGENOM" id="CLU_077173_0_0_1"/>
<evidence type="ECO:0000313" key="1">
    <source>
        <dbReference type="EMBL" id="CAG84797.2"/>
    </source>
</evidence>
<sequence>MLSKTNRGIQLRIRSASKALLSYTNNGAKRNVVDSALISSRDLYKENPQINSHKKIPYQGVRPSFYRRAATDFDSEYLDRKGLGNNRILEVLDSDEDFESKISPRAEHIQQFVGEEFPLSLNEKLSILCGLSNFSLVLEQRGKYDATSFDKTPSNVSSQGLFPEVRTGEEYTTEKLRSIGKTIFDLHLGLSTVFTDEKYLSLPSESLEQTMNLFNDEEKIIPLFMKRNYIYDCILPYQGTTRRGVIHSSEKYTEKKKKIQDVTSIGSFYTMIGLLSVKFNMEDMLDKVVYGKIINGQAGLVTLATETLTKLRT</sequence>
<accession>Q6BY97</accession>
<dbReference type="AlphaFoldDB" id="Q6BY97"/>
<dbReference type="OMA" id="ANGNDCH"/>
<dbReference type="OrthoDB" id="4014468at2759"/>
<dbReference type="InParanoid" id="Q6BY97"/>
<dbReference type="Proteomes" id="UP000000599">
    <property type="component" value="Chromosome A"/>
</dbReference>
<proteinExistence type="predicted"/>
<dbReference type="RefSeq" id="XP_456822.2">
    <property type="nucleotide sequence ID" value="XM_456822.1"/>
</dbReference>